<dbReference type="Pfam" id="PF23213">
    <property type="entry name" value="DUF7065"/>
    <property type="match status" value="1"/>
</dbReference>
<dbReference type="InterPro" id="IPR055492">
    <property type="entry name" value="DUF7064"/>
</dbReference>
<dbReference type="HOGENOM" id="CLU_330654_0_0_1"/>
<dbReference type="InterPro" id="IPR051678">
    <property type="entry name" value="AGP_Transferase"/>
</dbReference>
<name>A0A0D2GXL5_9EURO</name>
<dbReference type="GeneID" id="25309030"/>
<dbReference type="AlphaFoldDB" id="A0A0D2GXL5"/>
<evidence type="ECO:0000259" key="2">
    <source>
        <dbReference type="Pfam" id="PF23212"/>
    </source>
</evidence>
<feature type="domain" description="DUF7064" evidence="2">
    <location>
        <begin position="721"/>
        <end position="845"/>
    </location>
</feature>
<sequence length="867" mass="96028">MRLIPTTHSLAAALDVLNKVILPEVTSDEAKTYIGSLQAILTDLFRRQSSQIGFLQDALLQGETLLAEILTTLEPSSRRNPPVPRLDRNFDDLAARHGELTNELFTLAERLVGEKNNDPNSSKLLRRAAKWEHDYYGGILTLPVDLPHIRLPEENPGGPLSEAFLRRLLIGKRGITRLGSLKRLTGGGGKQTYSCVVTYNDDSTETMVVRKEDAVPLIKRGAFRPHQEFALLQCLNCTDFPAPRVYKASEPVPGPDGIDGAICVMSLMPGTCPGTLLSSANRSFDESFLLQLASLHAKLHAIPLETFQPYIDKYEDSKVLTQTVTQRYRSALERWWVYYTSVEHLESPYLVWLFDWMMKHVPDDERRPVVTHGDFNVHNLLEKDGQITAVLDWETADFGAPEQDLAYIQPLVSKHMPWDKFIAAYGAAGGREINPKHFAFCQAYSILRTTLAFNRTTLSIQKGWSNDLRFFLGELGYNALFMEMGLNYTSLPPESVAQLPTTDDVLDSESDTAVVAAAAAEGQTSTNQSSSSGKFHDTATGGQKLMIFGDEANNRQTPGPQPNWQESVVLVWWDECNKVGGFHRLGHEPNLPGGAKVTLWTHLITPEGVSKRTKYVPLRDADLLPGGGMGSGDDTCTHIFQDGLSKWTFTDPEHELSAFINHKDIGPNLSGFPQKGSMKSGFASHHFDVPGTISGSVTIKGKTYTINGWGIRDHAWGPRDWNKSILSHRWVVGTAGDALSFVGVTYHSYDDRIANFGWVVRNGVVTYAKDIDVLAYMEADGCVNRGGRVKYVLDSDEVLIFEHTPVEAKAAVAYHHGIPCVDRICSFKCSNGLAGFSNFETSNNIQAGERRPGLLVDGLMEDGFWTP</sequence>
<dbReference type="Gene3D" id="3.90.1200.10">
    <property type="match status" value="1"/>
</dbReference>
<proteinExistence type="predicted"/>
<dbReference type="EMBL" id="KN846974">
    <property type="protein sequence ID" value="KIW77094.1"/>
    <property type="molecule type" value="Genomic_DNA"/>
</dbReference>
<dbReference type="STRING" id="1442368.A0A0D2GXL5"/>
<dbReference type="PANTHER" id="PTHR21310">
    <property type="entry name" value="AMINOGLYCOSIDE PHOSPHOTRANSFERASE-RELATED-RELATED"/>
    <property type="match status" value="1"/>
</dbReference>
<evidence type="ECO:0000313" key="5">
    <source>
        <dbReference type="Proteomes" id="UP000053029"/>
    </source>
</evidence>
<dbReference type="Proteomes" id="UP000053029">
    <property type="component" value="Unassembled WGS sequence"/>
</dbReference>
<dbReference type="SUPFAM" id="SSF159245">
    <property type="entry name" value="AttH-like"/>
    <property type="match status" value="1"/>
</dbReference>
<accession>A0A0D2GXL5</accession>
<evidence type="ECO:0000259" key="3">
    <source>
        <dbReference type="Pfam" id="PF23213"/>
    </source>
</evidence>
<evidence type="ECO:0000259" key="1">
    <source>
        <dbReference type="Pfam" id="PF01636"/>
    </source>
</evidence>
<dbReference type="InterPro" id="IPR011009">
    <property type="entry name" value="Kinase-like_dom_sf"/>
</dbReference>
<keyword evidence="5" id="KW-1185">Reference proteome</keyword>
<reference evidence="4 5" key="1">
    <citation type="submission" date="2015-01" db="EMBL/GenBank/DDBJ databases">
        <title>The Genome Sequence of Fonsecaea pedrosoi CBS 271.37.</title>
        <authorList>
            <consortium name="The Broad Institute Genomics Platform"/>
            <person name="Cuomo C."/>
            <person name="de Hoog S."/>
            <person name="Gorbushina A."/>
            <person name="Stielow B."/>
            <person name="Teixiera M."/>
            <person name="Abouelleil A."/>
            <person name="Chapman S.B."/>
            <person name="Priest M."/>
            <person name="Young S.K."/>
            <person name="Wortman J."/>
            <person name="Nusbaum C."/>
            <person name="Birren B."/>
        </authorList>
    </citation>
    <scope>NUCLEOTIDE SEQUENCE [LARGE SCALE GENOMIC DNA]</scope>
    <source>
        <strain evidence="4 5">CBS 271.37</strain>
    </source>
</reference>
<dbReference type="InterPro" id="IPR055493">
    <property type="entry name" value="DUF7065"/>
</dbReference>
<feature type="domain" description="DUF7065" evidence="3">
    <location>
        <begin position="537"/>
        <end position="719"/>
    </location>
</feature>
<dbReference type="InterPro" id="IPR041726">
    <property type="entry name" value="ACAD10_11_N"/>
</dbReference>
<dbReference type="RefSeq" id="XP_013280902.1">
    <property type="nucleotide sequence ID" value="XM_013425448.1"/>
</dbReference>
<dbReference type="VEuPathDB" id="FungiDB:Z517_09540"/>
<dbReference type="Pfam" id="PF01636">
    <property type="entry name" value="APH"/>
    <property type="match status" value="1"/>
</dbReference>
<gene>
    <name evidence="4" type="ORF">Z517_09540</name>
</gene>
<dbReference type="SUPFAM" id="SSF56112">
    <property type="entry name" value="Protein kinase-like (PK-like)"/>
    <property type="match status" value="1"/>
</dbReference>
<dbReference type="InterPro" id="IPR002575">
    <property type="entry name" value="Aminoglycoside_PTrfase"/>
</dbReference>
<dbReference type="Pfam" id="PF23212">
    <property type="entry name" value="DUF7064"/>
    <property type="match status" value="1"/>
</dbReference>
<organism evidence="4 5">
    <name type="scientific">Fonsecaea pedrosoi CBS 271.37</name>
    <dbReference type="NCBI Taxonomy" id="1442368"/>
    <lineage>
        <taxon>Eukaryota</taxon>
        <taxon>Fungi</taxon>
        <taxon>Dikarya</taxon>
        <taxon>Ascomycota</taxon>
        <taxon>Pezizomycotina</taxon>
        <taxon>Eurotiomycetes</taxon>
        <taxon>Chaetothyriomycetidae</taxon>
        <taxon>Chaetothyriales</taxon>
        <taxon>Herpotrichiellaceae</taxon>
        <taxon>Fonsecaea</taxon>
    </lineage>
</organism>
<dbReference type="OrthoDB" id="10003767at2759"/>
<dbReference type="CDD" id="cd05154">
    <property type="entry name" value="ACAD10_11_N-like"/>
    <property type="match status" value="1"/>
</dbReference>
<protein>
    <submittedName>
        <fullName evidence="4">Unplaced genomic scaffold supercont1.6, whole genome shotgun sequence</fullName>
    </submittedName>
</protein>
<feature type="domain" description="Aminoglycoside phosphotransferase" evidence="1">
    <location>
        <begin position="223"/>
        <end position="430"/>
    </location>
</feature>
<evidence type="ECO:0000313" key="4">
    <source>
        <dbReference type="EMBL" id="KIW77094.1"/>
    </source>
</evidence>